<reference evidence="6 7" key="1">
    <citation type="submission" date="2015-07" db="EMBL/GenBank/DDBJ databases">
        <authorList>
            <person name="Cajimat M.N.B."/>
            <person name="Milazzo M.L."/>
            <person name="Fulhorst C.F."/>
        </authorList>
    </citation>
    <scope>NUCLEOTIDE SEQUENCE [LARGE SCALE GENOMIC DNA]</scope>
    <source>
        <strain evidence="6">Single colony</strain>
    </source>
</reference>
<dbReference type="InterPro" id="IPR000683">
    <property type="entry name" value="Gfo/Idh/MocA-like_OxRdtase_N"/>
</dbReference>
<dbReference type="GO" id="GO:0000166">
    <property type="term" value="F:nucleotide binding"/>
    <property type="evidence" value="ECO:0007669"/>
    <property type="project" value="InterPro"/>
</dbReference>
<gene>
    <name evidence="6" type="primary">FGENESH: predicted gene_1.392</name>
    <name evidence="6" type="ORF">BN2166_0003920</name>
</gene>
<evidence type="ECO:0000313" key="6">
    <source>
        <dbReference type="EMBL" id="CTR04531.1"/>
    </source>
</evidence>
<protein>
    <submittedName>
        <fullName evidence="6">FGENESH: predicted gene_1.392 protein</fullName>
    </submittedName>
</protein>
<evidence type="ECO:0000259" key="5">
    <source>
        <dbReference type="Pfam" id="PF02894"/>
    </source>
</evidence>
<dbReference type="Pfam" id="PF01408">
    <property type="entry name" value="GFO_IDH_MocA"/>
    <property type="match status" value="1"/>
</dbReference>
<organism evidence="6 7">
    <name type="scientific">Rhodotorula toruloides</name>
    <name type="common">Yeast</name>
    <name type="synonym">Rhodosporidium toruloides</name>
    <dbReference type="NCBI Taxonomy" id="5286"/>
    <lineage>
        <taxon>Eukaryota</taxon>
        <taxon>Fungi</taxon>
        <taxon>Dikarya</taxon>
        <taxon>Basidiomycota</taxon>
        <taxon>Pucciniomycotina</taxon>
        <taxon>Microbotryomycetes</taxon>
        <taxon>Sporidiobolales</taxon>
        <taxon>Sporidiobolaceae</taxon>
        <taxon>Rhodotorula</taxon>
    </lineage>
</organism>
<feature type="domain" description="Gfo/Idh/MocA-like oxidoreductase C-terminal" evidence="5">
    <location>
        <begin position="166"/>
        <end position="393"/>
    </location>
</feature>
<evidence type="ECO:0000259" key="4">
    <source>
        <dbReference type="Pfam" id="PF01408"/>
    </source>
</evidence>
<accession>A0A0K3CBL4</accession>
<evidence type="ECO:0000313" key="7">
    <source>
        <dbReference type="Proteomes" id="UP000199069"/>
    </source>
</evidence>
<sequence length="395" mass="43761">KFRPPSSRPREPRILIARISKRPYTMSASQQKIKVAVVGFGMSATVFHIPFILSLPDQFDLKVIVERSASADKSKARDAFPGVKVVNTLEQALEEDIDAVWILSINDTHYEYAKKVLEAGKHAVVEKPVTPTSQQAYELAQLAKEKGLVLAVYQNRRWDSDYLTVKKMVQDGTFGELSEFQSNFDRYKNVPNAKVWKEAPLPGAGAAFDLGSHLIDQILDLFGAPKKVTGLVRNSRLIGHAEVPDSFVIHLHYDAEEGKPGRQLPLIATARGSILSLVTPQLRFTVKGTQATFVKHGIDQQESQLVANGKDALKLPNFAQEPSEMAGLLYKLENPSQPEKVESLKGDYASWFANVADALKNGADRLIVKPEQAAMTIRVIELAEQSSKEGRTLDF</sequence>
<feature type="non-terminal residue" evidence="6">
    <location>
        <position position="1"/>
    </location>
</feature>
<keyword evidence="3" id="KW-0812">Transmembrane</keyword>
<dbReference type="InterPro" id="IPR004104">
    <property type="entry name" value="Gfo/Idh/MocA-like_OxRdtase_C"/>
</dbReference>
<dbReference type="Pfam" id="PF02894">
    <property type="entry name" value="GFO_IDH_MocA_C"/>
    <property type="match status" value="1"/>
</dbReference>
<evidence type="ECO:0000256" key="1">
    <source>
        <dbReference type="ARBA" id="ARBA00010928"/>
    </source>
</evidence>
<feature type="domain" description="Gfo/Idh/MocA-like oxidoreductase N-terminal" evidence="4">
    <location>
        <begin position="33"/>
        <end position="153"/>
    </location>
</feature>
<dbReference type="AlphaFoldDB" id="A0A0K3CBL4"/>
<comment type="similarity">
    <text evidence="1">Belongs to the Gfo/Idh/MocA family.</text>
</comment>
<evidence type="ECO:0000256" key="3">
    <source>
        <dbReference type="SAM" id="Phobius"/>
    </source>
</evidence>
<keyword evidence="3" id="KW-0472">Membrane</keyword>
<name>A0A0K3CBL4_RHOTO</name>
<dbReference type="InterPro" id="IPR051317">
    <property type="entry name" value="Gfo/Idh/MocA_oxidoreduct"/>
</dbReference>
<feature type="transmembrane region" description="Helical" evidence="3">
    <location>
        <begin position="35"/>
        <end position="53"/>
    </location>
</feature>
<keyword evidence="2" id="KW-0560">Oxidoreductase</keyword>
<dbReference type="SUPFAM" id="SSF51735">
    <property type="entry name" value="NAD(P)-binding Rossmann-fold domains"/>
    <property type="match status" value="1"/>
</dbReference>
<dbReference type="STRING" id="5286.A0A0K3CBL4"/>
<dbReference type="PANTHER" id="PTHR43708">
    <property type="entry name" value="CONSERVED EXPRESSED OXIDOREDUCTASE (EUROFUNG)"/>
    <property type="match status" value="1"/>
</dbReference>
<dbReference type="Gene3D" id="3.40.50.720">
    <property type="entry name" value="NAD(P)-binding Rossmann-like Domain"/>
    <property type="match status" value="1"/>
</dbReference>
<dbReference type="OMA" id="WAHVVLN"/>
<keyword evidence="3" id="KW-1133">Transmembrane helix</keyword>
<evidence type="ECO:0000256" key="2">
    <source>
        <dbReference type="ARBA" id="ARBA00023002"/>
    </source>
</evidence>
<dbReference type="GO" id="GO:0016491">
    <property type="term" value="F:oxidoreductase activity"/>
    <property type="evidence" value="ECO:0007669"/>
    <property type="project" value="UniProtKB-KW"/>
</dbReference>
<keyword evidence="7" id="KW-1185">Reference proteome</keyword>
<dbReference type="PANTHER" id="PTHR43708:SF5">
    <property type="entry name" value="CONSERVED EXPRESSED OXIDOREDUCTASE (EUROFUNG)-RELATED"/>
    <property type="match status" value="1"/>
</dbReference>
<proteinExistence type="inferred from homology"/>
<dbReference type="InterPro" id="IPR036291">
    <property type="entry name" value="NAD(P)-bd_dom_sf"/>
</dbReference>
<dbReference type="EMBL" id="CWKI01000001">
    <property type="protein sequence ID" value="CTR04531.1"/>
    <property type="molecule type" value="Genomic_DNA"/>
</dbReference>
<dbReference type="Gene3D" id="3.30.360.10">
    <property type="entry name" value="Dihydrodipicolinate Reductase, domain 2"/>
    <property type="match status" value="1"/>
</dbReference>
<dbReference type="Proteomes" id="UP000199069">
    <property type="component" value="Unassembled WGS sequence"/>
</dbReference>